<sequence length="54" mass="5835">MCGPARPGRRFPICEYSRHLAGRGVSEPREPGGFDVTPPIRQSGPSHLIHLGSP</sequence>
<gene>
    <name evidence="2" type="ORF">B0T16DRAFT_182385</name>
</gene>
<comment type="caution">
    <text evidence="2">The sequence shown here is derived from an EMBL/GenBank/DDBJ whole genome shotgun (WGS) entry which is preliminary data.</text>
</comment>
<proteinExistence type="predicted"/>
<evidence type="ECO:0000256" key="1">
    <source>
        <dbReference type="SAM" id="MobiDB-lite"/>
    </source>
</evidence>
<organism evidence="2 3">
    <name type="scientific">Cercophora newfieldiana</name>
    <dbReference type="NCBI Taxonomy" id="92897"/>
    <lineage>
        <taxon>Eukaryota</taxon>
        <taxon>Fungi</taxon>
        <taxon>Dikarya</taxon>
        <taxon>Ascomycota</taxon>
        <taxon>Pezizomycotina</taxon>
        <taxon>Sordariomycetes</taxon>
        <taxon>Sordariomycetidae</taxon>
        <taxon>Sordariales</taxon>
        <taxon>Lasiosphaeriaceae</taxon>
        <taxon>Cercophora</taxon>
    </lineage>
</organism>
<reference evidence="2" key="1">
    <citation type="submission" date="2023-06" db="EMBL/GenBank/DDBJ databases">
        <title>Genome-scale phylogeny and comparative genomics of the fungal order Sordariales.</title>
        <authorList>
            <consortium name="Lawrence Berkeley National Laboratory"/>
            <person name="Hensen N."/>
            <person name="Bonometti L."/>
            <person name="Westerberg I."/>
            <person name="Brannstrom I.O."/>
            <person name="Guillou S."/>
            <person name="Cros-Aarteil S."/>
            <person name="Calhoun S."/>
            <person name="Haridas S."/>
            <person name="Kuo A."/>
            <person name="Mondo S."/>
            <person name="Pangilinan J."/>
            <person name="Riley R."/>
            <person name="Labutti K."/>
            <person name="Andreopoulos B."/>
            <person name="Lipzen A."/>
            <person name="Chen C."/>
            <person name="Yanf M."/>
            <person name="Daum C."/>
            <person name="Ng V."/>
            <person name="Clum A."/>
            <person name="Steindorff A."/>
            <person name="Ohm R."/>
            <person name="Martin F."/>
            <person name="Silar P."/>
            <person name="Natvig D."/>
            <person name="Lalanne C."/>
            <person name="Gautier V."/>
            <person name="Ament-Velasquez S.L."/>
            <person name="Kruys A."/>
            <person name="Hutchinson M.I."/>
            <person name="Powell A.J."/>
            <person name="Barry K."/>
            <person name="Miller A.N."/>
            <person name="Grigoriev I.V."/>
            <person name="Debuchy R."/>
            <person name="Gladieux P."/>
            <person name="Thoren M.H."/>
            <person name="Johannesson H."/>
        </authorList>
    </citation>
    <scope>NUCLEOTIDE SEQUENCE</scope>
    <source>
        <strain evidence="2">SMH2532-1</strain>
    </source>
</reference>
<dbReference type="AlphaFoldDB" id="A0AA40CM43"/>
<dbReference type="Proteomes" id="UP001174936">
    <property type="component" value="Unassembled WGS sequence"/>
</dbReference>
<dbReference type="EMBL" id="JAULSV010000005">
    <property type="protein sequence ID" value="KAK0643462.1"/>
    <property type="molecule type" value="Genomic_DNA"/>
</dbReference>
<evidence type="ECO:0000313" key="2">
    <source>
        <dbReference type="EMBL" id="KAK0643462.1"/>
    </source>
</evidence>
<keyword evidence="3" id="KW-1185">Reference proteome</keyword>
<evidence type="ECO:0000313" key="3">
    <source>
        <dbReference type="Proteomes" id="UP001174936"/>
    </source>
</evidence>
<name>A0AA40CM43_9PEZI</name>
<accession>A0AA40CM43</accession>
<feature type="region of interest" description="Disordered" evidence="1">
    <location>
        <begin position="23"/>
        <end position="54"/>
    </location>
</feature>
<protein>
    <submittedName>
        <fullName evidence="2">Uncharacterized protein</fullName>
    </submittedName>
</protein>